<organism evidence="1 2">
    <name type="scientific">Strongyloides venezuelensis</name>
    <name type="common">Threadworm</name>
    <dbReference type="NCBI Taxonomy" id="75913"/>
    <lineage>
        <taxon>Eukaryota</taxon>
        <taxon>Metazoa</taxon>
        <taxon>Ecdysozoa</taxon>
        <taxon>Nematoda</taxon>
        <taxon>Chromadorea</taxon>
        <taxon>Rhabditida</taxon>
        <taxon>Tylenchina</taxon>
        <taxon>Panagrolaimomorpha</taxon>
        <taxon>Strongyloidoidea</taxon>
        <taxon>Strongyloididae</taxon>
        <taxon>Strongyloides</taxon>
    </lineage>
</organism>
<reference evidence="1" key="1">
    <citation type="submission" date="2014-07" db="EMBL/GenBank/DDBJ databases">
        <authorList>
            <person name="Martin A.A"/>
            <person name="De Silva N."/>
        </authorList>
    </citation>
    <scope>NUCLEOTIDE SEQUENCE</scope>
</reference>
<accession>A0A0K0FUQ3</accession>
<dbReference type="Proteomes" id="UP000035680">
    <property type="component" value="Unassembled WGS sequence"/>
</dbReference>
<dbReference type="WBParaSite" id="SVE_1606600.1">
    <property type="protein sequence ID" value="SVE_1606600.1"/>
    <property type="gene ID" value="SVE_1606600"/>
</dbReference>
<reference evidence="2" key="2">
    <citation type="submission" date="2015-08" db="UniProtKB">
        <authorList>
            <consortium name="WormBaseParasite"/>
        </authorList>
    </citation>
    <scope>IDENTIFICATION</scope>
</reference>
<dbReference type="AlphaFoldDB" id="A0A0K0FUQ3"/>
<sequence>MAGRNSTINLTHTSKFNMYVYHYYVLNKSFTTQIENRVFLAFPVFFMTIIFKTRAKENDLYICGHDQIIYHTHTTRPSFPHISPQTIFIPTAGFLPPPTIII</sequence>
<protein>
    <submittedName>
        <fullName evidence="2">Ovule protein</fullName>
    </submittedName>
</protein>
<evidence type="ECO:0000313" key="2">
    <source>
        <dbReference type="WBParaSite" id="SVE_1606600.1"/>
    </source>
</evidence>
<name>A0A0K0FUQ3_STRVS</name>
<evidence type="ECO:0000313" key="1">
    <source>
        <dbReference type="Proteomes" id="UP000035680"/>
    </source>
</evidence>
<proteinExistence type="predicted"/>
<keyword evidence="1" id="KW-1185">Reference proteome</keyword>